<gene>
    <name evidence="1" type="ORF">N781_01135</name>
</gene>
<reference evidence="1 2" key="1">
    <citation type="submission" date="2013-08" db="EMBL/GenBank/DDBJ databases">
        <authorList>
            <person name="Huang J."/>
            <person name="Wang G."/>
        </authorList>
    </citation>
    <scope>NUCLEOTIDE SEQUENCE [LARGE SCALE GENOMIC DNA]</scope>
    <source>
        <strain evidence="1 2">JSM 076056</strain>
    </source>
</reference>
<evidence type="ECO:0008006" key="3">
    <source>
        <dbReference type="Google" id="ProtNLM"/>
    </source>
</evidence>
<name>A0A0A5IDB6_9BACI</name>
<dbReference type="RefSeq" id="WP_026799070.1">
    <property type="nucleotide sequence ID" value="NZ_AULI01000001.1"/>
</dbReference>
<dbReference type="InterPro" id="IPR008769">
    <property type="entry name" value="PhaF_PhaI"/>
</dbReference>
<dbReference type="OrthoDB" id="191894at2"/>
<dbReference type="STRING" id="1385510.GCA_000425205_00251"/>
<accession>A0A0A5IDB6</accession>
<organism evidence="1 2">
    <name type="scientific">Pontibacillus halophilus JSM 076056 = DSM 19796</name>
    <dbReference type="NCBI Taxonomy" id="1385510"/>
    <lineage>
        <taxon>Bacteria</taxon>
        <taxon>Bacillati</taxon>
        <taxon>Bacillota</taxon>
        <taxon>Bacilli</taxon>
        <taxon>Bacillales</taxon>
        <taxon>Bacillaceae</taxon>
        <taxon>Pontibacillus</taxon>
    </lineage>
</organism>
<proteinExistence type="predicted"/>
<dbReference type="PANTHER" id="PTHR38664">
    <property type="entry name" value="SLR0058 PROTEIN"/>
    <property type="match status" value="1"/>
</dbReference>
<sequence>MSDLLKRGFLIGLGAAVNGKERVEKMMDDMIAKGQVTPHQAKEMFEAWKAKGENAKGEWDQKQREQMRTWLSQLGFVHKEEVAELEKRIRHLEEKGRER</sequence>
<evidence type="ECO:0000313" key="1">
    <source>
        <dbReference type="EMBL" id="KGX93832.1"/>
    </source>
</evidence>
<dbReference type="AlphaFoldDB" id="A0A0A5IDB6"/>
<dbReference type="PANTHER" id="PTHR38664:SF1">
    <property type="entry name" value="SLR0058 PROTEIN"/>
    <property type="match status" value="1"/>
</dbReference>
<keyword evidence="2" id="KW-1185">Reference proteome</keyword>
<dbReference type="EMBL" id="AVPE01000001">
    <property type="protein sequence ID" value="KGX93832.1"/>
    <property type="molecule type" value="Genomic_DNA"/>
</dbReference>
<comment type="caution">
    <text evidence="1">The sequence shown here is derived from an EMBL/GenBank/DDBJ whole genome shotgun (WGS) entry which is preliminary data.</text>
</comment>
<dbReference type="Proteomes" id="UP000030528">
    <property type="component" value="Unassembled WGS sequence"/>
</dbReference>
<dbReference type="eggNOG" id="COG3937">
    <property type="taxonomic scope" value="Bacteria"/>
</dbReference>
<evidence type="ECO:0000313" key="2">
    <source>
        <dbReference type="Proteomes" id="UP000030528"/>
    </source>
</evidence>
<protein>
    <recommendedName>
        <fullName evidence="3">ATP synthase subunit B</fullName>
    </recommendedName>
</protein>